<proteinExistence type="predicted"/>
<sequence>MSRHTEPFTVPDVSTGGITVEITHDLVPMIRKLQVAVDEIRAQLGGMRKDYYTVEEVARATGRSSYTIRSWVRAGRIRAIRVEGTGPRGRLLIAREEMERLVYSGLAGQVSAAVVK</sequence>
<dbReference type="AlphaFoldDB" id="A0AAU7CND5"/>
<evidence type="ECO:0000313" key="2">
    <source>
        <dbReference type="EMBL" id="XBH06627.1"/>
    </source>
</evidence>
<dbReference type="Gene3D" id="1.10.1660.10">
    <property type="match status" value="1"/>
</dbReference>
<dbReference type="EMBL" id="CP155447">
    <property type="protein sequence ID" value="XBH06627.1"/>
    <property type="molecule type" value="Genomic_DNA"/>
</dbReference>
<gene>
    <name evidence="2" type="ORF">V5E97_11475</name>
</gene>
<dbReference type="Pfam" id="PF12728">
    <property type="entry name" value="HTH_17"/>
    <property type="match status" value="1"/>
</dbReference>
<dbReference type="GO" id="GO:0003677">
    <property type="term" value="F:DNA binding"/>
    <property type="evidence" value="ECO:0007669"/>
    <property type="project" value="InterPro"/>
</dbReference>
<organism evidence="2">
    <name type="scientific">Singulisphaera sp. Ch08</name>
    <dbReference type="NCBI Taxonomy" id="3120278"/>
    <lineage>
        <taxon>Bacteria</taxon>
        <taxon>Pseudomonadati</taxon>
        <taxon>Planctomycetota</taxon>
        <taxon>Planctomycetia</taxon>
        <taxon>Isosphaerales</taxon>
        <taxon>Isosphaeraceae</taxon>
        <taxon>Singulisphaera</taxon>
    </lineage>
</organism>
<dbReference type="RefSeq" id="WP_406699476.1">
    <property type="nucleotide sequence ID" value="NZ_CP155447.1"/>
</dbReference>
<feature type="domain" description="Helix-turn-helix" evidence="1">
    <location>
        <begin position="51"/>
        <end position="101"/>
    </location>
</feature>
<dbReference type="SUPFAM" id="SSF46955">
    <property type="entry name" value="Putative DNA-binding domain"/>
    <property type="match status" value="1"/>
</dbReference>
<evidence type="ECO:0000259" key="1">
    <source>
        <dbReference type="Pfam" id="PF12728"/>
    </source>
</evidence>
<dbReference type="InterPro" id="IPR041657">
    <property type="entry name" value="HTH_17"/>
</dbReference>
<protein>
    <submittedName>
        <fullName evidence="2">Helix-turn-helix domain-containing protein</fullName>
    </submittedName>
</protein>
<name>A0AAU7CND5_9BACT</name>
<reference evidence="2" key="1">
    <citation type="submission" date="2024-05" db="EMBL/GenBank/DDBJ databases">
        <title>Planctomycetes of the genus Singulisphaera possess chitinolytic capabilities.</title>
        <authorList>
            <person name="Ivanova A."/>
        </authorList>
    </citation>
    <scope>NUCLEOTIDE SEQUENCE</scope>
    <source>
        <strain evidence="2">Ch08T</strain>
    </source>
</reference>
<accession>A0AAU7CND5</accession>
<dbReference type="InterPro" id="IPR009061">
    <property type="entry name" value="DNA-bd_dom_put_sf"/>
</dbReference>
<dbReference type="InterPro" id="IPR010093">
    <property type="entry name" value="SinI_DNA-bd"/>
</dbReference>
<dbReference type="NCBIfam" id="TIGR01764">
    <property type="entry name" value="excise"/>
    <property type="match status" value="1"/>
</dbReference>